<protein>
    <submittedName>
        <fullName evidence="1">Uncharacterized protein</fullName>
    </submittedName>
</protein>
<dbReference type="EMBL" id="JASJQH010008211">
    <property type="protein sequence ID" value="KAK9694352.1"/>
    <property type="molecule type" value="Genomic_DNA"/>
</dbReference>
<proteinExistence type="predicted"/>
<sequence length="64" mass="6802">LRTLAASKAASIPANLPSDETALSETGQIKSTVPRETAECITFVSIRDSMNNHRSTQADKMAAP</sequence>
<evidence type="ECO:0000313" key="2">
    <source>
        <dbReference type="Proteomes" id="UP001479436"/>
    </source>
</evidence>
<dbReference type="Proteomes" id="UP001479436">
    <property type="component" value="Unassembled WGS sequence"/>
</dbReference>
<gene>
    <name evidence="1" type="ORF">K7432_013458</name>
</gene>
<name>A0ABR2VRG0_9FUNG</name>
<comment type="caution">
    <text evidence="1">The sequence shown here is derived from an EMBL/GenBank/DDBJ whole genome shotgun (WGS) entry which is preliminary data.</text>
</comment>
<evidence type="ECO:0000313" key="1">
    <source>
        <dbReference type="EMBL" id="KAK9694352.1"/>
    </source>
</evidence>
<reference evidence="1 2" key="1">
    <citation type="submission" date="2023-04" db="EMBL/GenBank/DDBJ databases">
        <title>Genome of Basidiobolus ranarum AG-B5.</title>
        <authorList>
            <person name="Stajich J.E."/>
            <person name="Carter-House D."/>
            <person name="Gryganskyi A."/>
        </authorList>
    </citation>
    <scope>NUCLEOTIDE SEQUENCE [LARGE SCALE GENOMIC DNA]</scope>
    <source>
        <strain evidence="1 2">AG-B5</strain>
    </source>
</reference>
<feature type="non-terminal residue" evidence="1">
    <location>
        <position position="1"/>
    </location>
</feature>
<organism evidence="1 2">
    <name type="scientific">Basidiobolus ranarum</name>
    <dbReference type="NCBI Taxonomy" id="34480"/>
    <lineage>
        <taxon>Eukaryota</taxon>
        <taxon>Fungi</taxon>
        <taxon>Fungi incertae sedis</taxon>
        <taxon>Zoopagomycota</taxon>
        <taxon>Entomophthoromycotina</taxon>
        <taxon>Basidiobolomycetes</taxon>
        <taxon>Basidiobolales</taxon>
        <taxon>Basidiobolaceae</taxon>
        <taxon>Basidiobolus</taxon>
    </lineage>
</organism>
<accession>A0ABR2VRG0</accession>
<keyword evidence="2" id="KW-1185">Reference proteome</keyword>